<feature type="transmembrane region" description="Helical" evidence="1">
    <location>
        <begin position="29"/>
        <end position="52"/>
    </location>
</feature>
<feature type="transmembrane region" description="Helical" evidence="1">
    <location>
        <begin position="202"/>
        <end position="220"/>
    </location>
</feature>
<gene>
    <name evidence="3" type="ORF">PSU4_44020</name>
</gene>
<keyword evidence="4" id="KW-1185">Reference proteome</keyword>
<keyword evidence="1" id="KW-1133">Transmembrane helix</keyword>
<reference evidence="3 4" key="1">
    <citation type="submission" date="2019-07" db="EMBL/GenBank/DDBJ databases">
        <title>Whole genome shotgun sequence of Pseudonocardia sulfidoxydans NBRC 16205.</title>
        <authorList>
            <person name="Hosoyama A."/>
            <person name="Uohara A."/>
            <person name="Ohji S."/>
            <person name="Ichikawa N."/>
        </authorList>
    </citation>
    <scope>NUCLEOTIDE SEQUENCE [LARGE SCALE GENOMIC DNA]</scope>
    <source>
        <strain evidence="3 4">NBRC 16205</strain>
    </source>
</reference>
<feature type="transmembrane region" description="Helical" evidence="1">
    <location>
        <begin position="149"/>
        <end position="166"/>
    </location>
</feature>
<organism evidence="3 4">
    <name type="scientific">Pseudonocardia sulfidoxydans NBRC 16205</name>
    <dbReference type="NCBI Taxonomy" id="1223511"/>
    <lineage>
        <taxon>Bacteria</taxon>
        <taxon>Bacillati</taxon>
        <taxon>Actinomycetota</taxon>
        <taxon>Actinomycetes</taxon>
        <taxon>Pseudonocardiales</taxon>
        <taxon>Pseudonocardiaceae</taxon>
        <taxon>Pseudonocardia</taxon>
    </lineage>
</organism>
<dbReference type="AlphaFoldDB" id="A0A511DQX3"/>
<feature type="transmembrane region" description="Helical" evidence="1">
    <location>
        <begin position="78"/>
        <end position="103"/>
    </location>
</feature>
<proteinExistence type="predicted"/>
<evidence type="ECO:0000313" key="3">
    <source>
        <dbReference type="EMBL" id="GEL25448.1"/>
    </source>
</evidence>
<dbReference type="Gene3D" id="1.20.144.10">
    <property type="entry name" value="Phosphatidic acid phosphatase type 2/haloperoxidase"/>
    <property type="match status" value="1"/>
</dbReference>
<keyword evidence="1" id="KW-0472">Membrane</keyword>
<dbReference type="SMART" id="SM00014">
    <property type="entry name" value="acidPPc"/>
    <property type="match status" value="1"/>
</dbReference>
<name>A0A511DQX3_9PSEU</name>
<sequence>MTGAERLRSEAREAVTTLRWDRVVLPRPLNVIAVVVIVPALVVLVVGAVLVAGHDYGSALDERIEESLGAVRAGRAGFFPVVIALGNVASMVVLVVVVTAVCLAVGRPRIALLALFGPALTGVLTSIVLKPVVGRTLDGADSYPSGHTGAATALTLVVALLLASAVRATAARIVIVVVLPSVVAATMATALVVQNVHYPTDTVGGACTALVAVLTVALVIDRTAGQVLARRAGNAA</sequence>
<dbReference type="Proteomes" id="UP000321685">
    <property type="component" value="Unassembled WGS sequence"/>
</dbReference>
<dbReference type="OrthoDB" id="4571073at2"/>
<protein>
    <submittedName>
        <fullName evidence="3">Membrane protein</fullName>
    </submittedName>
</protein>
<dbReference type="InterPro" id="IPR000326">
    <property type="entry name" value="PAP2/HPO"/>
</dbReference>
<feature type="transmembrane region" description="Helical" evidence="1">
    <location>
        <begin position="173"/>
        <end position="196"/>
    </location>
</feature>
<dbReference type="SUPFAM" id="SSF48317">
    <property type="entry name" value="Acid phosphatase/Vanadium-dependent haloperoxidase"/>
    <property type="match status" value="1"/>
</dbReference>
<comment type="caution">
    <text evidence="3">The sequence shown here is derived from an EMBL/GenBank/DDBJ whole genome shotgun (WGS) entry which is preliminary data.</text>
</comment>
<feature type="domain" description="Phosphatidic acid phosphatase type 2/haloperoxidase" evidence="2">
    <location>
        <begin position="111"/>
        <end position="217"/>
    </location>
</feature>
<keyword evidence="1" id="KW-0812">Transmembrane</keyword>
<evidence type="ECO:0000259" key="2">
    <source>
        <dbReference type="SMART" id="SM00014"/>
    </source>
</evidence>
<dbReference type="EMBL" id="BJVJ01000054">
    <property type="protein sequence ID" value="GEL25448.1"/>
    <property type="molecule type" value="Genomic_DNA"/>
</dbReference>
<evidence type="ECO:0000256" key="1">
    <source>
        <dbReference type="SAM" id="Phobius"/>
    </source>
</evidence>
<dbReference type="Pfam" id="PF01569">
    <property type="entry name" value="PAP2"/>
    <property type="match status" value="1"/>
</dbReference>
<dbReference type="RefSeq" id="WP_147111677.1">
    <property type="nucleotide sequence ID" value="NZ_BJVJ01000054.1"/>
</dbReference>
<dbReference type="InterPro" id="IPR036938">
    <property type="entry name" value="PAP2/HPO_sf"/>
</dbReference>
<accession>A0A511DQX3</accession>
<feature type="transmembrane region" description="Helical" evidence="1">
    <location>
        <begin position="110"/>
        <end position="129"/>
    </location>
</feature>
<evidence type="ECO:0000313" key="4">
    <source>
        <dbReference type="Proteomes" id="UP000321685"/>
    </source>
</evidence>